<evidence type="ECO:0008006" key="4">
    <source>
        <dbReference type="Google" id="ProtNLM"/>
    </source>
</evidence>
<dbReference type="RefSeq" id="WP_089681610.1">
    <property type="nucleotide sequence ID" value="NZ_FNFO01000003.1"/>
</dbReference>
<dbReference type="STRING" id="1075417.SAMN05421823_103617"/>
<evidence type="ECO:0000256" key="1">
    <source>
        <dbReference type="SAM" id="SignalP"/>
    </source>
</evidence>
<dbReference type="AlphaFoldDB" id="A0A1G9EXQ4"/>
<dbReference type="Proteomes" id="UP000198510">
    <property type="component" value="Unassembled WGS sequence"/>
</dbReference>
<gene>
    <name evidence="2" type="ORF">SAMN05421823_103617</name>
</gene>
<feature type="signal peptide" evidence="1">
    <location>
        <begin position="1"/>
        <end position="21"/>
    </location>
</feature>
<keyword evidence="1" id="KW-0732">Signal</keyword>
<dbReference type="OrthoDB" id="1098580at2"/>
<dbReference type="EMBL" id="FNFO01000003">
    <property type="protein sequence ID" value="SDK80977.1"/>
    <property type="molecule type" value="Genomic_DNA"/>
</dbReference>
<accession>A0A1G9EXQ4</accession>
<sequence length="200" mass="22777">MMKYLIYLLLLSGLLSGPLCAQYVQEEDSTEATSPVITPQRQPQRPAWRDRIFPGGSFWLQFGNNTYVQIAPLVGYRVTDRFSAGVGVNYIYQRRRLYYSNGQPLVLKNSVYGGKLFGRYTLYKNIFAQAELEALNFENLNEATWTVERQWITSPLVGGGVIFPIGQRATFIMAALYNLNYDPSRNVYGSPIIVRTGFNF</sequence>
<organism evidence="2 3">
    <name type="scientific">Catalinimonas alkaloidigena</name>
    <dbReference type="NCBI Taxonomy" id="1075417"/>
    <lineage>
        <taxon>Bacteria</taxon>
        <taxon>Pseudomonadati</taxon>
        <taxon>Bacteroidota</taxon>
        <taxon>Cytophagia</taxon>
        <taxon>Cytophagales</taxon>
        <taxon>Catalimonadaceae</taxon>
        <taxon>Catalinimonas</taxon>
    </lineage>
</organism>
<evidence type="ECO:0000313" key="2">
    <source>
        <dbReference type="EMBL" id="SDK80977.1"/>
    </source>
</evidence>
<keyword evidence="3" id="KW-1185">Reference proteome</keyword>
<dbReference type="Gene3D" id="2.40.160.60">
    <property type="entry name" value="Outer membrane protein transport protein (OMPP1/FadL/TodX)"/>
    <property type="match status" value="1"/>
</dbReference>
<feature type="chain" id="PRO_5011661243" description="Outer membrane protein beta-barrel domain-containing protein" evidence="1">
    <location>
        <begin position="22"/>
        <end position="200"/>
    </location>
</feature>
<protein>
    <recommendedName>
        <fullName evidence="4">Outer membrane protein beta-barrel domain-containing protein</fullName>
    </recommendedName>
</protein>
<proteinExistence type="predicted"/>
<reference evidence="2 3" key="1">
    <citation type="submission" date="2016-10" db="EMBL/GenBank/DDBJ databases">
        <authorList>
            <person name="de Groot N.N."/>
        </authorList>
    </citation>
    <scope>NUCLEOTIDE SEQUENCE [LARGE SCALE GENOMIC DNA]</scope>
    <source>
        <strain evidence="2 3">DSM 25186</strain>
    </source>
</reference>
<name>A0A1G9EXQ4_9BACT</name>
<evidence type="ECO:0000313" key="3">
    <source>
        <dbReference type="Proteomes" id="UP000198510"/>
    </source>
</evidence>